<evidence type="ECO:0000256" key="1">
    <source>
        <dbReference type="ARBA" id="ARBA00023002"/>
    </source>
</evidence>
<keyword evidence="3" id="KW-1185">Reference proteome</keyword>
<reference evidence="2 3" key="1">
    <citation type="submission" date="2018-09" db="EMBL/GenBank/DDBJ databases">
        <title>Genome sequencing of Nocardioides immobilis CCTCC AB 2017083 for comparison to Nocardioides silvaticus.</title>
        <authorList>
            <person name="Li C."/>
            <person name="Wang G."/>
        </authorList>
    </citation>
    <scope>NUCLEOTIDE SEQUENCE [LARGE SCALE GENOMIC DNA]</scope>
    <source>
        <strain evidence="2 3">CCTCC AB 2017083</strain>
    </source>
</reference>
<dbReference type="PANTHER" id="PTHR43539:SF26">
    <property type="entry name" value="MONOOXYGENASE, PUTATIVE-RELATED"/>
    <property type="match status" value="1"/>
</dbReference>
<dbReference type="SUPFAM" id="SSF54427">
    <property type="entry name" value="NTF2-like"/>
    <property type="match status" value="1"/>
</dbReference>
<dbReference type="PRINTS" id="PR00411">
    <property type="entry name" value="PNDRDTASEI"/>
</dbReference>
<accession>A0A417Y0Y4</accession>
<keyword evidence="1" id="KW-0560">Oxidoreductase</keyword>
<dbReference type="Gene3D" id="3.50.50.60">
    <property type="entry name" value="FAD/NAD(P)-binding domain"/>
    <property type="match status" value="1"/>
</dbReference>
<dbReference type="InterPro" id="IPR036188">
    <property type="entry name" value="FAD/NAD-bd_sf"/>
</dbReference>
<dbReference type="GO" id="GO:0050660">
    <property type="term" value="F:flavin adenine dinucleotide binding"/>
    <property type="evidence" value="ECO:0007669"/>
    <property type="project" value="TreeGrafter"/>
</dbReference>
<dbReference type="EMBL" id="QXGH01000018">
    <property type="protein sequence ID" value="RHW26265.1"/>
    <property type="molecule type" value="Genomic_DNA"/>
</dbReference>
<evidence type="ECO:0000313" key="3">
    <source>
        <dbReference type="Proteomes" id="UP000283644"/>
    </source>
</evidence>
<dbReference type="Pfam" id="PF13738">
    <property type="entry name" value="Pyr_redox_3"/>
    <property type="match status" value="1"/>
</dbReference>
<comment type="caution">
    <text evidence="2">The sequence shown here is derived from an EMBL/GenBank/DDBJ whole genome shotgun (WGS) entry which is preliminary data.</text>
</comment>
<organism evidence="2 3">
    <name type="scientific">Nocardioides immobilis</name>
    <dbReference type="NCBI Taxonomy" id="2049295"/>
    <lineage>
        <taxon>Bacteria</taxon>
        <taxon>Bacillati</taxon>
        <taxon>Actinomycetota</taxon>
        <taxon>Actinomycetes</taxon>
        <taxon>Propionibacteriales</taxon>
        <taxon>Nocardioidaceae</taxon>
        <taxon>Nocardioides</taxon>
    </lineage>
</organism>
<dbReference type="Proteomes" id="UP000283644">
    <property type="component" value="Unassembled WGS sequence"/>
</dbReference>
<dbReference type="InterPro" id="IPR050982">
    <property type="entry name" value="Auxin_biosynth/cation_transpt"/>
</dbReference>
<dbReference type="AlphaFoldDB" id="A0A417Y0Y4"/>
<dbReference type="OrthoDB" id="9808049at2"/>
<dbReference type="RefSeq" id="WP_118926051.1">
    <property type="nucleotide sequence ID" value="NZ_QXGH01000018.1"/>
</dbReference>
<dbReference type="PANTHER" id="PTHR43539">
    <property type="entry name" value="FLAVIN-BINDING MONOOXYGENASE-LIKE PROTEIN (AFU_ORTHOLOGUE AFUA_4G09220)"/>
    <property type="match status" value="1"/>
</dbReference>
<dbReference type="GO" id="GO:0004497">
    <property type="term" value="F:monooxygenase activity"/>
    <property type="evidence" value="ECO:0007669"/>
    <property type="project" value="TreeGrafter"/>
</dbReference>
<dbReference type="PRINTS" id="PR00368">
    <property type="entry name" value="FADPNR"/>
</dbReference>
<dbReference type="SUPFAM" id="SSF51905">
    <property type="entry name" value="FAD/NAD(P)-binding domain"/>
    <property type="match status" value="2"/>
</dbReference>
<protein>
    <submittedName>
        <fullName evidence="2">NAD(P)/FAD-dependent oxidoreductase</fullName>
    </submittedName>
</protein>
<dbReference type="InterPro" id="IPR032710">
    <property type="entry name" value="NTF2-like_dom_sf"/>
</dbReference>
<evidence type="ECO:0000313" key="2">
    <source>
        <dbReference type="EMBL" id="RHW26265.1"/>
    </source>
</evidence>
<name>A0A417Y0Y4_9ACTN</name>
<sequence>MTQTEETFSPSTSIDAESIASAWLYSFAQAVESGNVADVVGLFAESSWWRDAVVLSWNLRTLKDHEGIQAYLAEHLEGAALREIELWDGAKPAYNGPDDGSGYVEVFFRFRTAFGWGLGDARLKRGEEGEWAAWTVMTSLQELDGFELAVGANRREGERIPKQSWSELRRRVQEFEDEDPQVIILGGGQGGLTAAAYLELMGVRALVIERNDRVGDVWRKRYDSLVLHDPIWLDQMAFMPYPEAWPVYTPKDKVGDWFDMYAQAMDLNVWTGSEMTGCTYSEDTREWTVEVRRSNGETRTVRAPHFILATGVFTDPHIPDIEGMHDFEGVVRHTTTHGSGKPWAGKRALVVGTGNSGNDVAKDLADHGAKVDMLQRTPTYVITQKDGLSAVHGTAYLPSGPGVQVADLMNLATPYPVSIQNAPAIAKIAGERDQKLLKDLEAVGYRIDDGQESGGMIGLGLRSGGGFCIDVGSCDYIVDGRIGVVSGELARFTKTGIELTDGRSYDYDLVVMATGFKNMRESARRIVGDSVADHITPIWGLDEEGELQGLWRPTGHPGFWVTGGSFSYARIYSRFLTIQIVAELSGKKK</sequence>
<gene>
    <name evidence="2" type="ORF">D0Z08_14965</name>
</gene>
<proteinExistence type="predicted"/>